<reference evidence="13" key="1">
    <citation type="journal article" date="2020" name="mSystems">
        <title>Genome- and Community-Level Interaction Insights into Carbon Utilization and Element Cycling Functions of Hydrothermarchaeota in Hydrothermal Sediment.</title>
        <authorList>
            <person name="Zhou Z."/>
            <person name="Liu Y."/>
            <person name="Xu W."/>
            <person name="Pan J."/>
            <person name="Luo Z.H."/>
            <person name="Li M."/>
        </authorList>
    </citation>
    <scope>NUCLEOTIDE SEQUENCE [LARGE SCALE GENOMIC DNA]</scope>
    <source>
        <strain evidence="13">SpSt-1056</strain>
    </source>
</reference>
<sequence length="254" mass="27337">MLAKRIIPCLDVDAGRVVKGRRFVDLRDAGNPATLAAKYSEEGADELVFLDITASAQKRDILVQVVREVASVINIPFTVGGGIRDMEDADLVLRNGADKTSINTAAVNNPSLLKQLSETYGAQCVVVAIDAKSNPSMPSGYEVYTYGGRKAAGVDAVEWAVRVMELGAGEILLTSMDMDGTQQGYDLRLCRKVVEAVNIPVIASGGAGSPEHIYRVLTDGRADAALAASIFHYGQHTINEVKQYLRERGVEVRL</sequence>
<name>A0A7C5LFU7_CALS0</name>
<dbReference type="EC" id="4.3.2.10" evidence="11"/>
<dbReference type="PANTHER" id="PTHR21235">
    <property type="entry name" value="IMIDAZOLE GLYCEROL PHOSPHATE SYNTHASE SUBUNIT HISF/H IGP SYNTHASE SUBUNIT HISF/H"/>
    <property type="match status" value="1"/>
</dbReference>
<dbReference type="InterPro" id="IPR011060">
    <property type="entry name" value="RibuloseP-bd_barrel"/>
</dbReference>
<dbReference type="CDD" id="cd04731">
    <property type="entry name" value="HisF"/>
    <property type="match status" value="1"/>
</dbReference>
<accession>A0A7C5LFU7</accession>
<dbReference type="GO" id="GO:0005737">
    <property type="term" value="C:cytoplasm"/>
    <property type="evidence" value="ECO:0007669"/>
    <property type="project" value="UniProtKB-SubCell"/>
</dbReference>
<dbReference type="NCBIfam" id="TIGR00735">
    <property type="entry name" value="hisF"/>
    <property type="match status" value="1"/>
</dbReference>
<evidence type="ECO:0000256" key="11">
    <source>
        <dbReference type="HAMAP-Rule" id="MF_01013"/>
    </source>
</evidence>
<dbReference type="InterPro" id="IPR050064">
    <property type="entry name" value="IGPS_HisA/HisF"/>
</dbReference>
<evidence type="ECO:0000256" key="2">
    <source>
        <dbReference type="ARBA" id="ARBA00005091"/>
    </source>
</evidence>
<dbReference type="Pfam" id="PF00977">
    <property type="entry name" value="His_biosynth"/>
    <property type="match status" value="1"/>
</dbReference>
<keyword evidence="8 11" id="KW-0456">Lyase</keyword>
<evidence type="ECO:0000256" key="7">
    <source>
        <dbReference type="ARBA" id="ARBA00023102"/>
    </source>
</evidence>
<evidence type="ECO:0000256" key="3">
    <source>
        <dbReference type="ARBA" id="ARBA00009667"/>
    </source>
</evidence>
<keyword evidence="5 11" id="KW-0963">Cytoplasm</keyword>
<evidence type="ECO:0000256" key="10">
    <source>
        <dbReference type="ARBA" id="ARBA00047838"/>
    </source>
</evidence>
<dbReference type="Gene3D" id="3.20.20.70">
    <property type="entry name" value="Aldolase class I"/>
    <property type="match status" value="1"/>
</dbReference>
<dbReference type="UniPathway" id="UPA00031">
    <property type="reaction ID" value="UER00010"/>
</dbReference>
<evidence type="ECO:0000256" key="5">
    <source>
        <dbReference type="ARBA" id="ARBA00022490"/>
    </source>
</evidence>
<comment type="subcellular location">
    <subcellularLocation>
        <location evidence="1 11">Cytoplasm</location>
    </subcellularLocation>
</comment>
<keyword evidence="6 11" id="KW-0028">Amino-acid biosynthesis</keyword>
<dbReference type="FunFam" id="3.20.20.70:FF:000006">
    <property type="entry name" value="Imidazole glycerol phosphate synthase subunit HisF"/>
    <property type="match status" value="1"/>
</dbReference>
<evidence type="ECO:0000313" key="13">
    <source>
        <dbReference type="EMBL" id="HHK68523.1"/>
    </source>
</evidence>
<gene>
    <name evidence="11 13" type="primary">hisF</name>
    <name evidence="13" type="ORF">ENM11_05145</name>
</gene>
<comment type="pathway">
    <text evidence="2 11">Amino-acid biosynthesis; L-histidine biosynthesis; L-histidine from 5-phospho-alpha-D-ribose 1-diphosphate: step 5/9.</text>
</comment>
<dbReference type="GO" id="GO:0000105">
    <property type="term" value="P:L-histidine biosynthetic process"/>
    <property type="evidence" value="ECO:0007669"/>
    <property type="project" value="UniProtKB-UniRule"/>
</dbReference>
<evidence type="ECO:0000256" key="4">
    <source>
        <dbReference type="ARBA" id="ARBA00011152"/>
    </source>
</evidence>
<comment type="caution">
    <text evidence="13">The sequence shown here is derived from an EMBL/GenBank/DDBJ whole genome shotgun (WGS) entry which is preliminary data.</text>
</comment>
<feature type="active site" evidence="11">
    <location>
        <position position="11"/>
    </location>
</feature>
<comment type="function">
    <text evidence="9 11">IGPS catalyzes the conversion of PRFAR and glutamine to IGP, AICAR and glutamate. The HisF subunit catalyzes the cyclization activity that produces IGP and AICAR from PRFAR using the ammonia provided by the HisH subunit.</text>
</comment>
<proteinExistence type="inferred from homology"/>
<evidence type="ECO:0000256" key="8">
    <source>
        <dbReference type="ARBA" id="ARBA00023239"/>
    </source>
</evidence>
<evidence type="ECO:0000256" key="12">
    <source>
        <dbReference type="RuleBase" id="RU003657"/>
    </source>
</evidence>
<comment type="subunit">
    <text evidence="4 11">Heterodimer of HisH and HisF.</text>
</comment>
<dbReference type="HAMAP" id="MF_01013">
    <property type="entry name" value="HisF"/>
    <property type="match status" value="1"/>
</dbReference>
<protein>
    <recommendedName>
        <fullName evidence="11">Imidazole glycerol phosphate synthase subunit HisF</fullName>
        <ecNumber evidence="11">4.3.2.10</ecNumber>
    </recommendedName>
    <alternativeName>
        <fullName evidence="11">IGP synthase cyclase subunit</fullName>
    </alternativeName>
    <alternativeName>
        <fullName evidence="11">IGP synthase subunit HisF</fullName>
    </alternativeName>
    <alternativeName>
        <fullName evidence="11">ImGP synthase subunit HisF</fullName>
        <shortName evidence="11">IGPS subunit HisF</shortName>
    </alternativeName>
</protein>
<dbReference type="AlphaFoldDB" id="A0A7C5LFU7"/>
<dbReference type="EMBL" id="DRWN01000038">
    <property type="protein sequence ID" value="HHK68523.1"/>
    <property type="molecule type" value="Genomic_DNA"/>
</dbReference>
<evidence type="ECO:0000256" key="6">
    <source>
        <dbReference type="ARBA" id="ARBA00022605"/>
    </source>
</evidence>
<evidence type="ECO:0000256" key="1">
    <source>
        <dbReference type="ARBA" id="ARBA00004496"/>
    </source>
</evidence>
<dbReference type="SUPFAM" id="SSF51366">
    <property type="entry name" value="Ribulose-phoshate binding barrel"/>
    <property type="match status" value="1"/>
</dbReference>
<dbReference type="GO" id="GO:0000107">
    <property type="term" value="F:imidazoleglycerol-phosphate synthase activity"/>
    <property type="evidence" value="ECO:0007669"/>
    <property type="project" value="UniProtKB-UniRule"/>
</dbReference>
<comment type="catalytic activity">
    <reaction evidence="10 11">
        <text>5-[(5-phospho-1-deoxy-D-ribulos-1-ylimino)methylamino]-1-(5-phospho-beta-D-ribosyl)imidazole-4-carboxamide + L-glutamine = D-erythro-1-(imidazol-4-yl)glycerol 3-phosphate + 5-amino-1-(5-phospho-beta-D-ribosyl)imidazole-4-carboxamide + L-glutamate + H(+)</text>
        <dbReference type="Rhea" id="RHEA:24793"/>
        <dbReference type="ChEBI" id="CHEBI:15378"/>
        <dbReference type="ChEBI" id="CHEBI:29985"/>
        <dbReference type="ChEBI" id="CHEBI:58278"/>
        <dbReference type="ChEBI" id="CHEBI:58359"/>
        <dbReference type="ChEBI" id="CHEBI:58475"/>
        <dbReference type="ChEBI" id="CHEBI:58525"/>
        <dbReference type="EC" id="4.3.2.10"/>
    </reaction>
</comment>
<keyword evidence="7 11" id="KW-0368">Histidine biosynthesis</keyword>
<organism evidence="13">
    <name type="scientific">Caldiarchaeum subterraneum</name>
    <dbReference type="NCBI Taxonomy" id="311458"/>
    <lineage>
        <taxon>Archaea</taxon>
        <taxon>Nitrososphaerota</taxon>
        <taxon>Candidatus Caldarchaeales</taxon>
        <taxon>Candidatus Caldarchaeaceae</taxon>
        <taxon>Candidatus Caldarchaeum</taxon>
    </lineage>
</organism>
<dbReference type="InterPro" id="IPR006062">
    <property type="entry name" value="His_biosynth"/>
</dbReference>
<dbReference type="InterPro" id="IPR013785">
    <property type="entry name" value="Aldolase_TIM"/>
</dbReference>
<dbReference type="GO" id="GO:0016829">
    <property type="term" value="F:lyase activity"/>
    <property type="evidence" value="ECO:0007669"/>
    <property type="project" value="UniProtKB-KW"/>
</dbReference>
<dbReference type="PANTHER" id="PTHR21235:SF2">
    <property type="entry name" value="IMIDAZOLE GLYCEROL PHOSPHATE SYNTHASE HISHF"/>
    <property type="match status" value="1"/>
</dbReference>
<evidence type="ECO:0000256" key="9">
    <source>
        <dbReference type="ARBA" id="ARBA00025475"/>
    </source>
</evidence>
<dbReference type="InterPro" id="IPR004651">
    <property type="entry name" value="HisF"/>
</dbReference>
<comment type="similarity">
    <text evidence="3 11 12">Belongs to the HisA/HisF family.</text>
</comment>
<feature type="active site" evidence="11">
    <location>
        <position position="130"/>
    </location>
</feature>